<keyword evidence="5" id="KW-0732">Signal</keyword>
<evidence type="ECO:0000256" key="8">
    <source>
        <dbReference type="SAM" id="Phobius"/>
    </source>
</evidence>
<dbReference type="GO" id="GO:0010052">
    <property type="term" value="P:guard cell differentiation"/>
    <property type="evidence" value="ECO:0007669"/>
    <property type="project" value="UniProtKB-UniRule"/>
</dbReference>
<keyword evidence="8" id="KW-0812">Transmembrane</keyword>
<dbReference type="EMBL" id="JACXVP010000006">
    <property type="protein sequence ID" value="KAG5600918.1"/>
    <property type="molecule type" value="Genomic_DNA"/>
</dbReference>
<dbReference type="Proteomes" id="UP000824120">
    <property type="component" value="Chromosome 6"/>
</dbReference>
<keyword evidence="8" id="KW-0472">Membrane</keyword>
<organism evidence="9 10">
    <name type="scientific">Solanum commersonii</name>
    <name type="common">Commerson's wild potato</name>
    <name type="synonym">Commerson's nightshade</name>
    <dbReference type="NCBI Taxonomy" id="4109"/>
    <lineage>
        <taxon>Eukaryota</taxon>
        <taxon>Viridiplantae</taxon>
        <taxon>Streptophyta</taxon>
        <taxon>Embryophyta</taxon>
        <taxon>Tracheophyta</taxon>
        <taxon>Spermatophyta</taxon>
        <taxon>Magnoliopsida</taxon>
        <taxon>eudicotyledons</taxon>
        <taxon>Gunneridae</taxon>
        <taxon>Pentapetalae</taxon>
        <taxon>asterids</taxon>
        <taxon>lamiids</taxon>
        <taxon>Solanales</taxon>
        <taxon>Solanaceae</taxon>
        <taxon>Solanoideae</taxon>
        <taxon>Solaneae</taxon>
        <taxon>Solanum</taxon>
    </lineage>
</organism>
<comment type="similarity">
    <text evidence="2 7">Belongs to the plant cysteine rich small secretory peptide family. Epidermal patterning factor subfamily.</text>
</comment>
<evidence type="ECO:0000256" key="6">
    <source>
        <dbReference type="ARBA" id="ARBA00023157"/>
    </source>
</evidence>
<protein>
    <recommendedName>
        <fullName evidence="7">Epidermal patterning factor-like protein</fullName>
    </recommendedName>
</protein>
<keyword evidence="8" id="KW-1133">Transmembrane helix</keyword>
<evidence type="ECO:0000256" key="1">
    <source>
        <dbReference type="ARBA" id="ARBA00004613"/>
    </source>
</evidence>
<evidence type="ECO:0000256" key="2">
    <source>
        <dbReference type="ARBA" id="ARBA00008127"/>
    </source>
</evidence>
<accession>A0A9J5YPX5</accession>
<keyword evidence="10" id="KW-1185">Reference proteome</keyword>
<dbReference type="GO" id="GO:0005576">
    <property type="term" value="C:extracellular region"/>
    <property type="evidence" value="ECO:0007669"/>
    <property type="project" value="UniProtKB-SubCell"/>
</dbReference>
<evidence type="ECO:0000313" key="9">
    <source>
        <dbReference type="EMBL" id="KAG5600918.1"/>
    </source>
</evidence>
<comment type="subcellular location">
    <subcellularLocation>
        <location evidence="1 7">Secreted</location>
    </subcellularLocation>
</comment>
<sequence length="156" mass="17919">MGAECRGFDLDRDPHRRRNTLNNRAYNNLETSVLQFSYLFSMLTFLIILELRLIRAMSVSRHRHRPFPIFTFLLLISSLLLIISALPLINPTKPVFLNGQQKLSGPGSSPPTCRFKCGRCSPCKPVRVSVHPGFTFTLEYYPQAWRCKCGNKLFMP</sequence>
<comment type="caution">
    <text evidence="9">The sequence shown here is derived from an EMBL/GenBank/DDBJ whole genome shotgun (WGS) entry which is preliminary data.</text>
</comment>
<evidence type="ECO:0000256" key="3">
    <source>
        <dbReference type="ARBA" id="ARBA00022473"/>
    </source>
</evidence>
<gene>
    <name evidence="9" type="ORF">H5410_032288</name>
</gene>
<reference evidence="9 10" key="1">
    <citation type="submission" date="2020-09" db="EMBL/GenBank/DDBJ databases">
        <title>De no assembly of potato wild relative species, Solanum commersonii.</title>
        <authorList>
            <person name="Cho K."/>
        </authorList>
    </citation>
    <scope>NUCLEOTIDE SEQUENCE [LARGE SCALE GENOMIC DNA]</scope>
    <source>
        <strain evidence="9">LZ3.2</strain>
        <tissue evidence="9">Leaf</tissue>
    </source>
</reference>
<dbReference type="PANTHER" id="PTHR33109">
    <property type="entry name" value="EPIDERMAL PATTERNING FACTOR-LIKE PROTEIN 4"/>
    <property type="match status" value="1"/>
</dbReference>
<evidence type="ECO:0000256" key="5">
    <source>
        <dbReference type="ARBA" id="ARBA00022729"/>
    </source>
</evidence>
<evidence type="ECO:0000256" key="4">
    <source>
        <dbReference type="ARBA" id="ARBA00022525"/>
    </source>
</evidence>
<keyword evidence="6" id="KW-1015">Disulfide bond</keyword>
<comment type="function">
    <text evidence="7">Controls stomatal patterning.</text>
</comment>
<feature type="transmembrane region" description="Helical" evidence="8">
    <location>
        <begin position="36"/>
        <end position="54"/>
    </location>
</feature>
<dbReference type="AlphaFoldDB" id="A0A9J5YPX5"/>
<keyword evidence="4 7" id="KW-0964">Secreted</keyword>
<feature type="transmembrane region" description="Helical" evidence="8">
    <location>
        <begin position="66"/>
        <end position="89"/>
    </location>
</feature>
<name>A0A9J5YPX5_SOLCO</name>
<keyword evidence="3 7" id="KW-0217">Developmental protein</keyword>
<dbReference type="OrthoDB" id="1937916at2759"/>
<evidence type="ECO:0000256" key="7">
    <source>
        <dbReference type="RuleBase" id="RU367102"/>
    </source>
</evidence>
<dbReference type="PANTHER" id="PTHR33109:SF55">
    <property type="entry name" value="EPIDERMAL PATTERNING FACTOR-LIKE PROTEIN 4-RELATED"/>
    <property type="match status" value="1"/>
</dbReference>
<proteinExistence type="inferred from homology"/>
<dbReference type="InterPro" id="IPR039455">
    <property type="entry name" value="EPFL"/>
</dbReference>
<dbReference type="Pfam" id="PF17181">
    <property type="entry name" value="EPF"/>
    <property type="match status" value="1"/>
</dbReference>
<evidence type="ECO:0000313" key="10">
    <source>
        <dbReference type="Proteomes" id="UP000824120"/>
    </source>
</evidence>